<dbReference type="Gene3D" id="1.10.10.10">
    <property type="entry name" value="Winged helix-like DNA-binding domain superfamily/Winged helix DNA-binding domain"/>
    <property type="match status" value="1"/>
</dbReference>
<dbReference type="GO" id="GO:0003677">
    <property type="term" value="F:DNA binding"/>
    <property type="evidence" value="ECO:0007669"/>
    <property type="project" value="InterPro"/>
</dbReference>
<organism evidence="1 2">
    <name type="scientific">Mycobacterium phage Duke13</name>
    <dbReference type="NCBI Taxonomy" id="2499038"/>
    <lineage>
        <taxon>Viruses</taxon>
        <taxon>Duplodnaviria</taxon>
        <taxon>Heunggongvirae</taxon>
        <taxon>Uroviricota</taxon>
        <taxon>Caudoviricetes</taxon>
        <taxon>Omegavirus</taxon>
        <taxon>Omegavirus baka</taxon>
    </lineage>
</organism>
<accession>A0A3S9UAY7</accession>
<name>A0A3S9UAY7_9CAUD</name>
<proteinExistence type="predicted"/>
<dbReference type="InterPro" id="IPR016032">
    <property type="entry name" value="Sig_transdc_resp-reg_C-effctor"/>
</dbReference>
<evidence type="ECO:0000313" key="2">
    <source>
        <dbReference type="Proteomes" id="UP000287876"/>
    </source>
</evidence>
<dbReference type="InterPro" id="IPR036388">
    <property type="entry name" value="WH-like_DNA-bd_sf"/>
</dbReference>
<dbReference type="Pfam" id="PF13384">
    <property type="entry name" value="HTH_23"/>
    <property type="match status" value="1"/>
</dbReference>
<dbReference type="SUPFAM" id="SSF46894">
    <property type="entry name" value="C-terminal effector domain of the bipartite response regulators"/>
    <property type="match status" value="1"/>
</dbReference>
<dbReference type="EMBL" id="MK279849">
    <property type="protein sequence ID" value="AZS07477.1"/>
    <property type="molecule type" value="Genomic_DNA"/>
</dbReference>
<protein>
    <submittedName>
        <fullName evidence="1">Helix-turn-helix DNA binding protein</fullName>
    </submittedName>
</protein>
<dbReference type="Proteomes" id="UP000287876">
    <property type="component" value="Segment"/>
</dbReference>
<evidence type="ECO:0000313" key="1">
    <source>
        <dbReference type="EMBL" id="AZS07477.1"/>
    </source>
</evidence>
<dbReference type="GO" id="GO:0006355">
    <property type="term" value="P:regulation of DNA-templated transcription"/>
    <property type="evidence" value="ECO:0007669"/>
    <property type="project" value="InterPro"/>
</dbReference>
<sequence length="117" mass="13479">MTHRGLERAEERRVQIAKLIRQGLTNKEVAQIVGVTDRTVNRARERKGLKKPQPPRISEETLSAGYQMLLDGCSYAEVARTLGHSRGAWRKKFPGFSWSHVECGRFRKLQERYEGLL</sequence>
<gene>
    <name evidence="1" type="primary">140</name>
    <name evidence="1" type="ORF">PBI_DUKE13_140</name>
</gene>
<reference evidence="1 2" key="1">
    <citation type="submission" date="2018-12" db="EMBL/GenBank/DDBJ databases">
        <authorList>
            <person name="Betsko A.J."/>
            <person name="Stoner T.H."/>
            <person name="Garlena R.A."/>
            <person name="Russell D.A."/>
            <person name="Pope W.H."/>
            <person name="Jacobs-Sera D."/>
            <person name="Hatfull G.F."/>
        </authorList>
    </citation>
    <scope>NUCLEOTIDE SEQUENCE [LARGE SCALE GENOMIC DNA]</scope>
</reference>